<dbReference type="RefSeq" id="WP_171094302.1">
    <property type="nucleotide sequence ID" value="NZ_CP053069.1"/>
</dbReference>
<gene>
    <name evidence="2" type="ORF">DSM104443_03338</name>
</gene>
<reference evidence="2 3" key="1">
    <citation type="submission" date="2020-04" db="EMBL/GenBank/DDBJ databases">
        <title>Usitatibacter rugosus gen. nov., sp. nov. and Usitatibacter palustris sp. nov., novel members of Usitatibacteraceae fam. nov. within the order Nitrosomonadales isolated from soil.</title>
        <authorList>
            <person name="Huber K.J."/>
            <person name="Neumann-Schaal M."/>
            <person name="Geppert A."/>
            <person name="Luckner M."/>
            <person name="Wanner G."/>
            <person name="Overmann J."/>
        </authorList>
    </citation>
    <scope>NUCLEOTIDE SEQUENCE [LARGE SCALE GENOMIC DNA]</scope>
    <source>
        <strain evidence="2 3">0125_3</strain>
    </source>
</reference>
<dbReference type="AlphaFoldDB" id="A0A6M4H0T3"/>
<evidence type="ECO:0000313" key="3">
    <source>
        <dbReference type="Proteomes" id="UP000501534"/>
    </source>
</evidence>
<feature type="domain" description="Sulphur oxidation protein SoxZ" evidence="1">
    <location>
        <begin position="11"/>
        <end position="100"/>
    </location>
</feature>
<protein>
    <recommendedName>
        <fullName evidence="1">Sulphur oxidation protein SoxZ domain-containing protein</fullName>
    </recommendedName>
</protein>
<keyword evidence="3" id="KW-1185">Reference proteome</keyword>
<sequence>MLGRIQVPALVKKGEPFEVRVLVQHPMETGFRRDMNGKAIPMNVVDKLKVSLAGREVFSAEMGSGMSANPYLQFYAVANEAGEIVVEWSDDKGETGRATAKVIVA</sequence>
<name>A0A6M4H0T3_9PROT</name>
<accession>A0A6M4H0T3</accession>
<organism evidence="2 3">
    <name type="scientific">Usitatibacter rugosus</name>
    <dbReference type="NCBI Taxonomy" id="2732067"/>
    <lineage>
        <taxon>Bacteria</taxon>
        <taxon>Pseudomonadati</taxon>
        <taxon>Pseudomonadota</taxon>
        <taxon>Betaproteobacteria</taxon>
        <taxon>Nitrosomonadales</taxon>
        <taxon>Usitatibacteraceae</taxon>
        <taxon>Usitatibacter</taxon>
    </lineage>
</organism>
<dbReference type="InterPro" id="IPR030995">
    <property type="entry name" value="SoxZ"/>
</dbReference>
<dbReference type="InterPro" id="IPR014880">
    <property type="entry name" value="SoxZ_dom"/>
</dbReference>
<dbReference type="NCBIfam" id="TIGR04490">
    <property type="entry name" value="SoxZ_true"/>
    <property type="match status" value="1"/>
</dbReference>
<dbReference type="Gene3D" id="2.60.40.10">
    <property type="entry name" value="Immunoglobulins"/>
    <property type="match status" value="1"/>
</dbReference>
<proteinExistence type="predicted"/>
<evidence type="ECO:0000259" key="1">
    <source>
        <dbReference type="Pfam" id="PF08770"/>
    </source>
</evidence>
<dbReference type="InterPro" id="IPR014756">
    <property type="entry name" value="Ig_E-set"/>
</dbReference>
<dbReference type="SUPFAM" id="SSF81296">
    <property type="entry name" value="E set domains"/>
    <property type="match status" value="1"/>
</dbReference>
<evidence type="ECO:0000313" key="2">
    <source>
        <dbReference type="EMBL" id="QJR12253.1"/>
    </source>
</evidence>
<dbReference type="EMBL" id="CP053069">
    <property type="protein sequence ID" value="QJR12253.1"/>
    <property type="molecule type" value="Genomic_DNA"/>
</dbReference>
<dbReference type="Pfam" id="PF08770">
    <property type="entry name" value="SoxZ"/>
    <property type="match status" value="1"/>
</dbReference>
<dbReference type="InterPro" id="IPR013783">
    <property type="entry name" value="Ig-like_fold"/>
</dbReference>
<dbReference type="KEGG" id="uru:DSM104443_03338"/>
<dbReference type="Proteomes" id="UP000501534">
    <property type="component" value="Chromosome"/>
</dbReference>